<dbReference type="Pfam" id="PF13426">
    <property type="entry name" value="PAS_9"/>
    <property type="match status" value="1"/>
</dbReference>
<dbReference type="EC" id="3.1.4.52" evidence="1"/>
<dbReference type="GO" id="GO:0006355">
    <property type="term" value="P:regulation of DNA-templated transcription"/>
    <property type="evidence" value="ECO:0007669"/>
    <property type="project" value="InterPro"/>
</dbReference>
<dbReference type="Gene3D" id="3.30.70.270">
    <property type="match status" value="1"/>
</dbReference>
<dbReference type="GO" id="GO:0071111">
    <property type="term" value="F:cyclic-guanylate-specific phosphodiesterase activity"/>
    <property type="evidence" value="ECO:0007669"/>
    <property type="project" value="UniProtKB-EC"/>
</dbReference>
<organism evidence="5 6">
    <name type="scientific">Vibrio aerogenes CECT 7868</name>
    <dbReference type="NCBI Taxonomy" id="1216006"/>
    <lineage>
        <taxon>Bacteria</taxon>
        <taxon>Pseudomonadati</taxon>
        <taxon>Pseudomonadota</taxon>
        <taxon>Gammaproteobacteria</taxon>
        <taxon>Vibrionales</taxon>
        <taxon>Vibrionaceae</taxon>
        <taxon>Vibrio</taxon>
    </lineage>
</organism>
<evidence type="ECO:0000256" key="2">
    <source>
        <dbReference type="ARBA" id="ARBA00022636"/>
    </source>
</evidence>
<sequence length="720" mass="81292">MTDDKDERSKQREQIIGLGERSFRKSYYPQFKRNTERLERFKTLLDQTSDFVMLVSLPDLLITDVNRATELLFDARPGRLTGHSLNSLPLDDIDAMVTTLKSDLLRAKKQASIETHFSELKLIREQRPVWLDLSYRVARLERQYYAVMVGRDITERKHQHELLERLLAEKEAILDNAIVGLAWVRDRMIIACNRRLEEMLGYAPGSMVGKSTRILYESDETFSDFGTDAYRALSSGEAFTGATQLCRANGKPIWCELTGNSIDACHQENGSVWIISDIHQLRLTQEKAVFLSHHDALTQLPNHRLLEDRLNQAVTAAAQKGKVVGLINLDLDRFKHINELLGYHDSNQLLVQVAKRLSSCLGGQGTLFRQGGDEFLILLPELSDTDGCFPVLSQIFVEFEQEFIVNEHELLLSCSLGVAFYPQDGESFEELLSKADMAMYQAKDAGRNTYRFFSAEMNELASQQLTIAFDLRKALELDQFELYYQPQIDIATGRLIGAEALIRWHHPTLGLVSPGQFIPVAEETGLIVPIGEWVLQQACHAADSWRQHGFDHSVVAVNLSAVQFAQGNIEDAVYRAIKSSGIFPEMLELELTESIMLRDTDNVLATVKRLKLMGCKLSIDDFGTGYSSLAYLKRFAVDKLKIDQVFIQELTQNPDDAVIVRTVIHMAKSLGLKTIAEGIETEEVLELLKVYQCDEAQGYFTGRPMPAAGFLAYLKQCFGS</sequence>
<dbReference type="InterPro" id="IPR035965">
    <property type="entry name" value="PAS-like_dom_sf"/>
</dbReference>
<dbReference type="CDD" id="cd00130">
    <property type="entry name" value="PAS"/>
    <property type="match status" value="2"/>
</dbReference>
<dbReference type="Pfam" id="PF00563">
    <property type="entry name" value="EAL"/>
    <property type="match status" value="1"/>
</dbReference>
<dbReference type="Gene3D" id="3.20.20.450">
    <property type="entry name" value="EAL domain"/>
    <property type="match status" value="1"/>
</dbReference>
<dbReference type="PROSITE" id="PS50887">
    <property type="entry name" value="GGDEF"/>
    <property type="match status" value="1"/>
</dbReference>
<feature type="domain" description="EAL" evidence="3">
    <location>
        <begin position="464"/>
        <end position="718"/>
    </location>
</feature>
<dbReference type="CDD" id="cd01948">
    <property type="entry name" value="EAL"/>
    <property type="match status" value="1"/>
</dbReference>
<name>A0A1M5Y4H5_9VIBR</name>
<evidence type="ECO:0000259" key="4">
    <source>
        <dbReference type="PROSITE" id="PS50887"/>
    </source>
</evidence>
<evidence type="ECO:0000313" key="5">
    <source>
        <dbReference type="EMBL" id="SHI06876.1"/>
    </source>
</evidence>
<dbReference type="Proteomes" id="UP000184608">
    <property type="component" value="Unassembled WGS sequence"/>
</dbReference>
<dbReference type="FunFam" id="3.20.20.450:FF:000001">
    <property type="entry name" value="Cyclic di-GMP phosphodiesterase yahA"/>
    <property type="match status" value="1"/>
</dbReference>
<dbReference type="Pfam" id="PF00990">
    <property type="entry name" value="GGDEF"/>
    <property type="match status" value="1"/>
</dbReference>
<dbReference type="PANTHER" id="PTHR44757">
    <property type="entry name" value="DIGUANYLATE CYCLASE DGCP"/>
    <property type="match status" value="1"/>
</dbReference>
<dbReference type="InterPro" id="IPR052155">
    <property type="entry name" value="Biofilm_reg_signaling"/>
</dbReference>
<dbReference type="EMBL" id="FQXZ01000014">
    <property type="protein sequence ID" value="SHI06876.1"/>
    <property type="molecule type" value="Genomic_DNA"/>
</dbReference>
<feature type="domain" description="GGDEF" evidence="4">
    <location>
        <begin position="322"/>
        <end position="455"/>
    </location>
</feature>
<reference evidence="5 6" key="1">
    <citation type="submission" date="2016-11" db="EMBL/GenBank/DDBJ databases">
        <authorList>
            <person name="Jaros S."/>
            <person name="Januszkiewicz K."/>
            <person name="Wedrychowicz H."/>
        </authorList>
    </citation>
    <scope>NUCLEOTIDE SEQUENCE [LARGE SCALE GENOMIC DNA]</scope>
    <source>
        <strain evidence="5 6">CECT 7868</strain>
    </source>
</reference>
<dbReference type="SUPFAM" id="SSF55073">
    <property type="entry name" value="Nucleotide cyclase"/>
    <property type="match status" value="1"/>
</dbReference>
<dbReference type="SMART" id="SM00267">
    <property type="entry name" value="GGDEF"/>
    <property type="match status" value="1"/>
</dbReference>
<dbReference type="InterPro" id="IPR000014">
    <property type="entry name" value="PAS"/>
</dbReference>
<evidence type="ECO:0000259" key="3">
    <source>
        <dbReference type="PROSITE" id="PS50883"/>
    </source>
</evidence>
<dbReference type="NCBIfam" id="TIGR00229">
    <property type="entry name" value="sensory_box"/>
    <property type="match status" value="2"/>
</dbReference>
<dbReference type="InterPro" id="IPR035919">
    <property type="entry name" value="EAL_sf"/>
</dbReference>
<protein>
    <recommendedName>
        <fullName evidence="1">cyclic-guanylate-specific phosphodiesterase</fullName>
        <ecNumber evidence="1">3.1.4.52</ecNumber>
    </recommendedName>
</protein>
<dbReference type="InterPro" id="IPR029787">
    <property type="entry name" value="Nucleotide_cyclase"/>
</dbReference>
<gene>
    <name evidence="5" type="primary">cph2_2</name>
    <name evidence="5" type="ORF">VA7868_01484</name>
</gene>
<evidence type="ECO:0000256" key="1">
    <source>
        <dbReference type="ARBA" id="ARBA00012282"/>
    </source>
</evidence>
<dbReference type="Gene3D" id="3.30.450.20">
    <property type="entry name" value="PAS domain"/>
    <property type="match status" value="2"/>
</dbReference>
<keyword evidence="2" id="KW-0973">c-di-GMP</keyword>
<dbReference type="InterPro" id="IPR043128">
    <property type="entry name" value="Rev_trsase/Diguanyl_cyclase"/>
</dbReference>
<dbReference type="InterPro" id="IPR000160">
    <property type="entry name" value="GGDEF_dom"/>
</dbReference>
<dbReference type="SUPFAM" id="SSF55785">
    <property type="entry name" value="PYP-like sensor domain (PAS domain)"/>
    <property type="match status" value="2"/>
</dbReference>
<dbReference type="NCBIfam" id="TIGR00254">
    <property type="entry name" value="GGDEF"/>
    <property type="match status" value="1"/>
</dbReference>
<dbReference type="SUPFAM" id="SSF141868">
    <property type="entry name" value="EAL domain-like"/>
    <property type="match status" value="1"/>
</dbReference>
<dbReference type="InterPro" id="IPR013656">
    <property type="entry name" value="PAS_4"/>
</dbReference>
<dbReference type="PROSITE" id="PS50883">
    <property type="entry name" value="EAL"/>
    <property type="match status" value="1"/>
</dbReference>
<dbReference type="AlphaFoldDB" id="A0A1M5Y4H5"/>
<dbReference type="STRING" id="1216006.VA7868_01484"/>
<dbReference type="SMART" id="SM00091">
    <property type="entry name" value="PAS"/>
    <property type="match status" value="2"/>
</dbReference>
<dbReference type="InterPro" id="IPR001633">
    <property type="entry name" value="EAL_dom"/>
</dbReference>
<dbReference type="RefSeq" id="WP_073603216.1">
    <property type="nucleotide sequence ID" value="NZ_FQXZ01000014.1"/>
</dbReference>
<accession>A0A1M5Y4H5</accession>
<proteinExistence type="predicted"/>
<dbReference type="PANTHER" id="PTHR44757:SF2">
    <property type="entry name" value="BIOFILM ARCHITECTURE MAINTENANCE PROTEIN MBAA"/>
    <property type="match status" value="1"/>
</dbReference>
<dbReference type="CDD" id="cd01949">
    <property type="entry name" value="GGDEF"/>
    <property type="match status" value="1"/>
</dbReference>
<dbReference type="Pfam" id="PF08448">
    <property type="entry name" value="PAS_4"/>
    <property type="match status" value="1"/>
</dbReference>
<dbReference type="SMART" id="SM00052">
    <property type="entry name" value="EAL"/>
    <property type="match status" value="1"/>
</dbReference>
<keyword evidence="6" id="KW-1185">Reference proteome</keyword>
<evidence type="ECO:0000313" key="6">
    <source>
        <dbReference type="Proteomes" id="UP000184608"/>
    </source>
</evidence>